<sequence>MHNKLFSSNLPELPDGELHYVGDYYAFAKADTLQRTIIEETKWRQNKIKLFGKEHLEPRLTQLYGDPKLNYGYSGIEFEPLPWTKTLAMIKKDVEQLAKTDFNICLLNLYRDGNDSNGWHADDEKALGENPTIASVSFGEERFFHLKHNTLKQHRYKFKLEHGSVLIMSGGTQHFYKHQIAKTKKTIKPRLNLTFRKVISD</sequence>
<evidence type="ECO:0000256" key="3">
    <source>
        <dbReference type="ARBA" id="ARBA00022763"/>
    </source>
</evidence>
<dbReference type="eggNOG" id="COG3145">
    <property type="taxonomic scope" value="Bacteria"/>
</dbReference>
<dbReference type="Gene3D" id="2.60.120.590">
    <property type="entry name" value="Alpha-ketoglutarate-dependent dioxygenase AlkB-like"/>
    <property type="match status" value="1"/>
</dbReference>
<keyword evidence="4" id="KW-0460">Magnesium</keyword>
<dbReference type="InterPro" id="IPR005123">
    <property type="entry name" value="Oxoglu/Fe-dep_dioxygenase_dom"/>
</dbReference>
<dbReference type="EMBL" id="BBML01000002">
    <property type="protein sequence ID" value="GAK96203.1"/>
    <property type="molecule type" value="Genomic_DNA"/>
</dbReference>
<dbReference type="PANTHER" id="PTHR31212:SF4">
    <property type="entry name" value="ALPHA-KETOGLUTARATE-DEPENDENT DIOXYGENASE ALKB HOMOLOG 3"/>
    <property type="match status" value="1"/>
</dbReference>
<dbReference type="FunFam" id="2.60.120.590:FF:000004">
    <property type="entry name" value="DNA oxidative demethylase ALKBH2"/>
    <property type="match status" value="1"/>
</dbReference>
<comment type="caution">
    <text evidence="10">The sequence shown here is derived from an EMBL/GenBank/DDBJ whole genome shotgun (WGS) entry which is preliminary data.</text>
</comment>
<organism evidence="10 11">
    <name type="scientific">Nonlabens tegetincola</name>
    <dbReference type="NCBI Taxonomy" id="323273"/>
    <lineage>
        <taxon>Bacteria</taxon>
        <taxon>Pseudomonadati</taxon>
        <taxon>Bacteroidota</taxon>
        <taxon>Flavobacteriia</taxon>
        <taxon>Flavobacteriales</taxon>
        <taxon>Flavobacteriaceae</taxon>
        <taxon>Nonlabens</taxon>
    </lineage>
</organism>
<protein>
    <submittedName>
        <fullName evidence="10">Alkylated DNA repair protein</fullName>
    </submittedName>
</protein>
<dbReference type="GO" id="GO:0046872">
    <property type="term" value="F:metal ion binding"/>
    <property type="evidence" value="ECO:0007669"/>
    <property type="project" value="UniProtKB-KW"/>
</dbReference>
<feature type="domain" description="Fe2OG dioxygenase" evidence="9">
    <location>
        <begin position="101"/>
        <end position="199"/>
    </location>
</feature>
<accession>A0A090Q383</accession>
<keyword evidence="11" id="KW-1185">Reference proteome</keyword>
<dbReference type="InterPro" id="IPR027450">
    <property type="entry name" value="AlkB-like"/>
</dbReference>
<dbReference type="SUPFAM" id="SSF51197">
    <property type="entry name" value="Clavaminate synthase-like"/>
    <property type="match status" value="1"/>
</dbReference>
<dbReference type="GO" id="GO:0140097">
    <property type="term" value="F:catalytic activity, acting on DNA"/>
    <property type="evidence" value="ECO:0007669"/>
    <property type="project" value="UniProtKB-ARBA"/>
</dbReference>
<evidence type="ECO:0000256" key="7">
    <source>
        <dbReference type="ARBA" id="ARBA00023004"/>
    </source>
</evidence>
<keyword evidence="6" id="KW-0560">Oxidoreductase</keyword>
<evidence type="ECO:0000313" key="11">
    <source>
        <dbReference type="Proteomes" id="UP000029221"/>
    </source>
</evidence>
<keyword evidence="5" id="KW-0223">Dioxygenase</keyword>
<dbReference type="GO" id="GO:0032451">
    <property type="term" value="F:demethylase activity"/>
    <property type="evidence" value="ECO:0007669"/>
    <property type="project" value="UniProtKB-ARBA"/>
</dbReference>
<comment type="cofactor">
    <cofactor evidence="1">
        <name>Fe(2+)</name>
        <dbReference type="ChEBI" id="CHEBI:29033"/>
    </cofactor>
</comment>
<dbReference type="Pfam" id="PF13532">
    <property type="entry name" value="2OG-FeII_Oxy_2"/>
    <property type="match status" value="1"/>
</dbReference>
<evidence type="ECO:0000313" key="10">
    <source>
        <dbReference type="EMBL" id="GAK96203.1"/>
    </source>
</evidence>
<evidence type="ECO:0000256" key="5">
    <source>
        <dbReference type="ARBA" id="ARBA00022964"/>
    </source>
</evidence>
<dbReference type="AlphaFoldDB" id="A0A090Q383"/>
<dbReference type="PROSITE" id="PS51471">
    <property type="entry name" value="FE2OG_OXY"/>
    <property type="match status" value="1"/>
</dbReference>
<evidence type="ECO:0000256" key="1">
    <source>
        <dbReference type="ARBA" id="ARBA00001954"/>
    </source>
</evidence>
<evidence type="ECO:0000259" key="9">
    <source>
        <dbReference type="PROSITE" id="PS51471"/>
    </source>
</evidence>
<keyword evidence="8" id="KW-0234">DNA repair</keyword>
<dbReference type="GO" id="GO:0016705">
    <property type="term" value="F:oxidoreductase activity, acting on paired donors, with incorporation or reduction of molecular oxygen"/>
    <property type="evidence" value="ECO:0007669"/>
    <property type="project" value="UniProtKB-ARBA"/>
</dbReference>
<evidence type="ECO:0000256" key="2">
    <source>
        <dbReference type="ARBA" id="ARBA00022723"/>
    </source>
</evidence>
<evidence type="ECO:0000256" key="4">
    <source>
        <dbReference type="ARBA" id="ARBA00022842"/>
    </source>
</evidence>
<evidence type="ECO:0000256" key="6">
    <source>
        <dbReference type="ARBA" id="ARBA00023002"/>
    </source>
</evidence>
<name>A0A090Q383_9FLAO</name>
<keyword evidence="2" id="KW-0479">Metal-binding</keyword>
<dbReference type="InterPro" id="IPR037151">
    <property type="entry name" value="AlkB-like_sf"/>
</dbReference>
<proteinExistence type="predicted"/>
<dbReference type="Proteomes" id="UP000029221">
    <property type="component" value="Unassembled WGS sequence"/>
</dbReference>
<dbReference type="RefSeq" id="WP_042277367.1">
    <property type="nucleotide sequence ID" value="NZ_BBML01000002.1"/>
</dbReference>
<dbReference type="GO" id="GO:0016787">
    <property type="term" value="F:hydrolase activity"/>
    <property type="evidence" value="ECO:0007669"/>
    <property type="project" value="UniProtKB-ARBA"/>
</dbReference>
<evidence type="ECO:0000256" key="8">
    <source>
        <dbReference type="ARBA" id="ARBA00023204"/>
    </source>
</evidence>
<dbReference type="InterPro" id="IPR032854">
    <property type="entry name" value="ALKBH3"/>
</dbReference>
<gene>
    <name evidence="10" type="ORF">JCM19294_1716</name>
</gene>
<dbReference type="GO" id="GO:0051213">
    <property type="term" value="F:dioxygenase activity"/>
    <property type="evidence" value="ECO:0007669"/>
    <property type="project" value="UniProtKB-KW"/>
</dbReference>
<reference evidence="10" key="1">
    <citation type="journal article" date="2014" name="Genome Announc.">
        <title>Draft Genome Sequences of Marine Flavobacterium Nonlabens Strains NR17, NR24, NR27, NR32, NR33, and Ara13.</title>
        <authorList>
            <person name="Nakanishi M."/>
            <person name="Meirelles P."/>
            <person name="Suzuki R."/>
            <person name="Takatani N."/>
            <person name="Mino S."/>
            <person name="Suda W."/>
            <person name="Oshima K."/>
            <person name="Hattori M."/>
            <person name="Ohkuma M."/>
            <person name="Hosokawa M."/>
            <person name="Miyashita K."/>
            <person name="Thompson F.L."/>
            <person name="Niwa A."/>
            <person name="Sawabe T."/>
            <person name="Sawabe T."/>
        </authorList>
    </citation>
    <scope>NUCLEOTIDE SEQUENCE [LARGE SCALE GENOMIC DNA]</scope>
    <source>
        <strain evidence="10">JCM 19294</strain>
    </source>
</reference>
<dbReference type="PANTHER" id="PTHR31212">
    <property type="entry name" value="ALPHA-KETOGLUTARATE-DEPENDENT DIOXYGENASE ALKB HOMOLOG 3"/>
    <property type="match status" value="1"/>
</dbReference>
<dbReference type="GO" id="GO:0006307">
    <property type="term" value="P:DNA alkylation repair"/>
    <property type="evidence" value="ECO:0007669"/>
    <property type="project" value="InterPro"/>
</dbReference>
<keyword evidence="3" id="KW-0227">DNA damage</keyword>
<keyword evidence="7" id="KW-0408">Iron</keyword>